<dbReference type="OrthoDB" id="9797743at2"/>
<dbReference type="GeneID" id="60058421"/>
<dbReference type="SUPFAM" id="SSF56784">
    <property type="entry name" value="HAD-like"/>
    <property type="match status" value="1"/>
</dbReference>
<evidence type="ECO:0000313" key="1">
    <source>
        <dbReference type="EMBL" id="MTK20243.1"/>
    </source>
</evidence>
<protein>
    <submittedName>
        <fullName evidence="1">HAD-IA family hydrolase</fullName>
    </submittedName>
</protein>
<dbReference type="PANTHER" id="PTHR18901">
    <property type="entry name" value="2-DEOXYGLUCOSE-6-PHOSPHATE PHOSPHATASE 2"/>
    <property type="match status" value="1"/>
</dbReference>
<gene>
    <name evidence="1" type="ORF">GMA92_02165</name>
</gene>
<dbReference type="SFLD" id="SFLDG01129">
    <property type="entry name" value="C1.5:_HAD__Beta-PGM__Phosphata"/>
    <property type="match status" value="1"/>
</dbReference>
<dbReference type="NCBIfam" id="TIGR01509">
    <property type="entry name" value="HAD-SF-IA-v3"/>
    <property type="match status" value="1"/>
</dbReference>
<comment type="caution">
    <text evidence="1">The sequence shown here is derived from an EMBL/GenBank/DDBJ whole genome shotgun (WGS) entry which is preliminary data.</text>
</comment>
<dbReference type="NCBIfam" id="TIGR01549">
    <property type="entry name" value="HAD-SF-IA-v1"/>
    <property type="match status" value="1"/>
</dbReference>
<keyword evidence="1" id="KW-0378">Hydrolase</keyword>
<proteinExistence type="predicted"/>
<dbReference type="SFLD" id="SFLDS00003">
    <property type="entry name" value="Haloacid_Dehalogenase"/>
    <property type="match status" value="1"/>
</dbReference>
<dbReference type="PANTHER" id="PTHR18901:SF38">
    <property type="entry name" value="PSEUDOURIDINE-5'-PHOSPHATASE"/>
    <property type="match status" value="1"/>
</dbReference>
<dbReference type="CDD" id="cd07505">
    <property type="entry name" value="HAD_BPGM-like"/>
    <property type="match status" value="1"/>
</dbReference>
<dbReference type="InterPro" id="IPR023214">
    <property type="entry name" value="HAD_sf"/>
</dbReference>
<organism evidence="1 2">
    <name type="scientific">Turicibacter sanguinis</name>
    <dbReference type="NCBI Taxonomy" id="154288"/>
    <lineage>
        <taxon>Bacteria</taxon>
        <taxon>Bacillati</taxon>
        <taxon>Bacillota</taxon>
        <taxon>Erysipelotrichia</taxon>
        <taxon>Erysipelotrichales</taxon>
        <taxon>Turicibacteraceae</taxon>
        <taxon>Turicibacter</taxon>
    </lineage>
</organism>
<dbReference type="AlphaFoldDB" id="A0A173TAG3"/>
<name>A0A173TAG3_9FIRM</name>
<dbReference type="SFLD" id="SFLDG01135">
    <property type="entry name" value="C1.5.6:_HAD__Beta-PGM__Phospha"/>
    <property type="match status" value="1"/>
</dbReference>
<accession>A0A173TAG3</accession>
<dbReference type="InterPro" id="IPR023198">
    <property type="entry name" value="PGP-like_dom2"/>
</dbReference>
<dbReference type="InterPro" id="IPR041492">
    <property type="entry name" value="HAD_2"/>
</dbReference>
<evidence type="ECO:0000313" key="2">
    <source>
        <dbReference type="Proteomes" id="UP000487649"/>
    </source>
</evidence>
<dbReference type="Pfam" id="PF13419">
    <property type="entry name" value="HAD_2"/>
    <property type="match status" value="1"/>
</dbReference>
<dbReference type="EMBL" id="WMQE01000003">
    <property type="protein sequence ID" value="MTK20243.1"/>
    <property type="molecule type" value="Genomic_DNA"/>
</dbReference>
<dbReference type="InterPro" id="IPR006439">
    <property type="entry name" value="HAD-SF_hydro_IA"/>
</dbReference>
<dbReference type="RefSeq" id="WP_006784564.1">
    <property type="nucleotide sequence ID" value="NZ_CAJJOK010000001.1"/>
</dbReference>
<dbReference type="GO" id="GO:0016787">
    <property type="term" value="F:hydrolase activity"/>
    <property type="evidence" value="ECO:0007669"/>
    <property type="project" value="UniProtKB-KW"/>
</dbReference>
<dbReference type="Gene3D" id="3.40.50.1000">
    <property type="entry name" value="HAD superfamily/HAD-like"/>
    <property type="match status" value="1"/>
</dbReference>
<reference evidence="1 2" key="1">
    <citation type="journal article" date="2019" name="Nat. Med.">
        <title>A library of human gut bacterial isolates paired with longitudinal multiomics data enables mechanistic microbiome research.</title>
        <authorList>
            <person name="Poyet M."/>
            <person name="Groussin M."/>
            <person name="Gibbons S.M."/>
            <person name="Avila-Pacheco J."/>
            <person name="Jiang X."/>
            <person name="Kearney S.M."/>
            <person name="Perrotta A.R."/>
            <person name="Berdy B."/>
            <person name="Zhao S."/>
            <person name="Lieberman T.D."/>
            <person name="Swanson P.K."/>
            <person name="Smith M."/>
            <person name="Roesemann S."/>
            <person name="Alexander J.E."/>
            <person name="Rich S.A."/>
            <person name="Livny J."/>
            <person name="Vlamakis H."/>
            <person name="Clish C."/>
            <person name="Bullock K."/>
            <person name="Deik A."/>
            <person name="Scott J."/>
            <person name="Pierce K.A."/>
            <person name="Xavier R.J."/>
            <person name="Alm E.J."/>
        </authorList>
    </citation>
    <scope>NUCLEOTIDE SEQUENCE [LARGE SCALE GENOMIC DNA]</scope>
    <source>
        <strain evidence="1 2">BIOML-A198</strain>
    </source>
</reference>
<dbReference type="PRINTS" id="PR00413">
    <property type="entry name" value="HADHALOGNASE"/>
</dbReference>
<sequence length="213" mass="24255">MKKAIIFDMDGLMIDSERVTYEEYCHKLDQLGYKFDETLYRRCLGKNKKGVYQVLIDHYGEDFPIDEVWDDVHVSLDNRLKLNTPLKKGIVELLTFLKENNYKTIVATSSARARADIILKTANIYQYFDDMICGDEVTCGKPHPEIFLTACEKLGITPQEALVLEDSEAGITAAHAGNIDVICVPDMKYPDEEFANKTVKIVESLLEVIDHLK</sequence>
<dbReference type="Gene3D" id="1.10.150.240">
    <property type="entry name" value="Putative phosphatase, domain 2"/>
    <property type="match status" value="1"/>
</dbReference>
<dbReference type="InterPro" id="IPR036412">
    <property type="entry name" value="HAD-like_sf"/>
</dbReference>
<dbReference type="Proteomes" id="UP000487649">
    <property type="component" value="Unassembled WGS sequence"/>
</dbReference>